<evidence type="ECO:0000313" key="2">
    <source>
        <dbReference type="Proteomes" id="UP000694308"/>
    </source>
</evidence>
<keyword evidence="2" id="KW-1185">Reference proteome</keyword>
<accession>A0A949X5J9</accession>
<sequence length="23" mass="2581">MIPLVNKIVYDVTSKTPSTIECE</sequence>
<gene>
    <name evidence="1" type="ORF">I6U48_22960</name>
</gene>
<evidence type="ECO:0008006" key="3">
    <source>
        <dbReference type="Google" id="ProtNLM"/>
    </source>
</evidence>
<dbReference type="EMBL" id="JAEEGC010000135">
    <property type="protein sequence ID" value="MBV7275763.1"/>
    <property type="molecule type" value="Genomic_DNA"/>
</dbReference>
<protein>
    <recommendedName>
        <fullName evidence="3">GMP synthase C-terminal domain-containing protein</fullName>
    </recommendedName>
</protein>
<name>A0A949X5J9_9CLOT</name>
<dbReference type="AlphaFoldDB" id="A0A949X5J9"/>
<comment type="caution">
    <text evidence="1">The sequence shown here is derived from an EMBL/GenBank/DDBJ whole genome shotgun (WGS) entry which is preliminary data.</text>
</comment>
<evidence type="ECO:0000313" key="1">
    <source>
        <dbReference type="EMBL" id="MBV7275763.1"/>
    </source>
</evidence>
<reference evidence="1" key="1">
    <citation type="submission" date="2020-12" db="EMBL/GenBank/DDBJ databases">
        <title>Clostridium thailandense sp. nov., a novel acetogenic bacterium isolated from peat land soil in Thailand.</title>
        <authorList>
            <person name="Chaikitkaew S."/>
            <person name="Birkeland N.K."/>
        </authorList>
    </citation>
    <scope>NUCLEOTIDE SEQUENCE</scope>
    <source>
        <strain evidence="1">PL3</strain>
    </source>
</reference>
<proteinExistence type="predicted"/>
<dbReference type="Proteomes" id="UP000694308">
    <property type="component" value="Unassembled WGS sequence"/>
</dbReference>
<organism evidence="1 2">
    <name type="scientific">Clostridium thailandense</name>
    <dbReference type="NCBI Taxonomy" id="2794346"/>
    <lineage>
        <taxon>Bacteria</taxon>
        <taxon>Bacillati</taxon>
        <taxon>Bacillota</taxon>
        <taxon>Clostridia</taxon>
        <taxon>Eubacteriales</taxon>
        <taxon>Clostridiaceae</taxon>
        <taxon>Clostridium</taxon>
    </lineage>
</organism>